<dbReference type="InterPro" id="IPR032466">
    <property type="entry name" value="Metal_Hydrolase"/>
</dbReference>
<keyword evidence="2" id="KW-0378">Hydrolase</keyword>
<feature type="transmembrane region" description="Helical" evidence="3">
    <location>
        <begin position="20"/>
        <end position="39"/>
    </location>
</feature>
<comment type="cofactor">
    <cofactor evidence="2">
        <name>Zn(2+)</name>
        <dbReference type="ChEBI" id="CHEBI:29105"/>
    </cofactor>
</comment>
<dbReference type="GO" id="GO:0006508">
    <property type="term" value="P:proteolysis"/>
    <property type="evidence" value="ECO:0007669"/>
    <property type="project" value="UniProtKB-KW"/>
</dbReference>
<name>A0A3D8T0J1_9HELO</name>
<keyword evidence="2" id="KW-0645">Protease</keyword>
<dbReference type="PANTHER" id="PTHR10443">
    <property type="entry name" value="MICROSOMAL DIPEPTIDASE"/>
    <property type="match status" value="1"/>
</dbReference>
<comment type="caution">
    <text evidence="4">The sequence shown here is derived from an EMBL/GenBank/DDBJ whole genome shotgun (WGS) entry which is preliminary data.</text>
</comment>
<dbReference type="Pfam" id="PF01244">
    <property type="entry name" value="Peptidase_M19"/>
    <property type="match status" value="1"/>
</dbReference>
<dbReference type="InterPro" id="IPR008257">
    <property type="entry name" value="Pept_M19"/>
</dbReference>
<reference evidence="4 5" key="1">
    <citation type="journal article" date="2018" name="IMA Fungus">
        <title>IMA Genome-F 9: Draft genome sequence of Annulohypoxylon stygium, Aspergillus mulundensis, Berkeleyomyces basicola (syn. Thielaviopsis basicola), Ceratocystis smalleyi, two Cercospora beticola strains, Coleophoma cylindrospora, Fusarium fracticaudum, Phialophora cf. hyalina, and Morchella septimelata.</title>
        <authorList>
            <person name="Wingfield B.D."/>
            <person name="Bills G.F."/>
            <person name="Dong Y."/>
            <person name="Huang W."/>
            <person name="Nel W.J."/>
            <person name="Swalarsk-Parry B.S."/>
            <person name="Vaghefi N."/>
            <person name="Wilken P.M."/>
            <person name="An Z."/>
            <person name="de Beer Z.W."/>
            <person name="De Vos L."/>
            <person name="Chen L."/>
            <person name="Duong T.A."/>
            <person name="Gao Y."/>
            <person name="Hammerbacher A."/>
            <person name="Kikkert J.R."/>
            <person name="Li Y."/>
            <person name="Li H."/>
            <person name="Li K."/>
            <person name="Li Q."/>
            <person name="Liu X."/>
            <person name="Ma X."/>
            <person name="Naidoo K."/>
            <person name="Pethybridge S.J."/>
            <person name="Sun J."/>
            <person name="Steenkamp E.T."/>
            <person name="van der Nest M.A."/>
            <person name="van Wyk S."/>
            <person name="Wingfield M.J."/>
            <person name="Xiong C."/>
            <person name="Yue Q."/>
            <person name="Zhang X."/>
        </authorList>
    </citation>
    <scope>NUCLEOTIDE SEQUENCE [LARGE SCALE GENOMIC DNA]</scope>
    <source>
        <strain evidence="4 5">BP5796</strain>
    </source>
</reference>
<accession>A0A3D8T0J1</accession>
<gene>
    <name evidence="4" type="ORF">BP5796_01335</name>
</gene>
<dbReference type="Gene3D" id="3.20.20.140">
    <property type="entry name" value="Metal-dependent hydrolases"/>
    <property type="match status" value="1"/>
</dbReference>
<dbReference type="EC" id="3.4.13.19" evidence="2"/>
<dbReference type="GO" id="GO:0070573">
    <property type="term" value="F:metallodipeptidase activity"/>
    <property type="evidence" value="ECO:0007669"/>
    <property type="project" value="InterPro"/>
</dbReference>
<sequence length="452" mass="49989">MPPRLPRDSPTPEHRLPIWVRYVLPVLTLLLAVVAGYSYHLNDGHSLATKDIFLNNILSADNGARVRRVLSRTPLIDGHNDLPYLLRIELQNKIYDRKVLAALRAGVLSHTDISLMRKGQMGGQFWSVYVGCPASESVGIDDATWAVRDTLEQIDVTKRFVASFPETFQLCTEAACIRRVFRHGKIASMIGIEGGHQVGNSLANIRQMYDLGARYITTTHNCDNAFGTAASTVAAGGDDIGATEFGKEHVHEMNRLGMLIDLSHVSHQTMRDILAMSTAPIMFSHSSSFAKHPHLRNVPDDILQLLVQNRGIIMVTFVPFFLTSTPSEASIHDVVEHILHIVSITGWDHVGLGSDFDGIDIVPQGLENVSKYPALLELLLENGASEEQIAKLAGENLIRVWEEAESVSRKMRNVLPGEGTWEGRTWERTDVGMPFLLEENKGKRIQGIGGAP</sequence>
<keyword evidence="3" id="KW-0472">Membrane</keyword>
<evidence type="ECO:0000313" key="4">
    <source>
        <dbReference type="EMBL" id="RDW91941.1"/>
    </source>
</evidence>
<dbReference type="AlphaFoldDB" id="A0A3D8T0J1"/>
<evidence type="ECO:0000313" key="5">
    <source>
        <dbReference type="Proteomes" id="UP000256328"/>
    </source>
</evidence>
<keyword evidence="5" id="KW-1185">Reference proteome</keyword>
<comment type="similarity">
    <text evidence="2">Belongs to the metallo-dependent hydrolases superfamily. Peptidase M19 family.</text>
</comment>
<dbReference type="Proteomes" id="UP000256328">
    <property type="component" value="Unassembled WGS sequence"/>
</dbReference>
<evidence type="ECO:0000256" key="2">
    <source>
        <dbReference type="RuleBase" id="RU341113"/>
    </source>
</evidence>
<keyword evidence="2" id="KW-0479">Metal-binding</keyword>
<dbReference type="GO" id="GO:0046872">
    <property type="term" value="F:metal ion binding"/>
    <property type="evidence" value="ECO:0007669"/>
    <property type="project" value="UniProtKB-UniRule"/>
</dbReference>
<keyword evidence="3" id="KW-0812">Transmembrane</keyword>
<keyword evidence="1 2" id="KW-0224">Dipeptidase</keyword>
<dbReference type="PROSITE" id="PS51365">
    <property type="entry name" value="RENAL_DIPEPTIDASE_2"/>
    <property type="match status" value="1"/>
</dbReference>
<keyword evidence="3" id="KW-1133">Transmembrane helix</keyword>
<comment type="catalytic activity">
    <reaction evidence="2">
        <text>an L-aminoacyl-L-amino acid + H2O = 2 an L-alpha-amino acid</text>
        <dbReference type="Rhea" id="RHEA:48940"/>
        <dbReference type="ChEBI" id="CHEBI:15377"/>
        <dbReference type="ChEBI" id="CHEBI:59869"/>
        <dbReference type="ChEBI" id="CHEBI:77460"/>
        <dbReference type="EC" id="3.4.13.19"/>
    </reaction>
</comment>
<dbReference type="CDD" id="cd01301">
    <property type="entry name" value="rDP_like"/>
    <property type="match status" value="1"/>
</dbReference>
<evidence type="ECO:0000256" key="3">
    <source>
        <dbReference type="SAM" id="Phobius"/>
    </source>
</evidence>
<keyword evidence="2" id="KW-0482">Metalloprotease</keyword>
<protein>
    <recommendedName>
        <fullName evidence="2">Dipeptidase</fullName>
        <ecNumber evidence="2">3.4.13.19</ecNumber>
    </recommendedName>
</protein>
<dbReference type="OrthoDB" id="445695at2759"/>
<keyword evidence="2" id="KW-0862">Zinc</keyword>
<proteinExistence type="inferred from homology"/>
<evidence type="ECO:0000256" key="1">
    <source>
        <dbReference type="ARBA" id="ARBA00022997"/>
    </source>
</evidence>
<dbReference type="EMBL" id="PDLN01000002">
    <property type="protein sequence ID" value="RDW91941.1"/>
    <property type="molecule type" value="Genomic_DNA"/>
</dbReference>
<organism evidence="4 5">
    <name type="scientific">Coleophoma crateriformis</name>
    <dbReference type="NCBI Taxonomy" id="565419"/>
    <lineage>
        <taxon>Eukaryota</taxon>
        <taxon>Fungi</taxon>
        <taxon>Dikarya</taxon>
        <taxon>Ascomycota</taxon>
        <taxon>Pezizomycotina</taxon>
        <taxon>Leotiomycetes</taxon>
        <taxon>Helotiales</taxon>
        <taxon>Dermateaceae</taxon>
        <taxon>Coleophoma</taxon>
    </lineage>
</organism>
<dbReference type="SUPFAM" id="SSF51556">
    <property type="entry name" value="Metallo-dependent hydrolases"/>
    <property type="match status" value="1"/>
</dbReference>
<dbReference type="PANTHER" id="PTHR10443:SF12">
    <property type="entry name" value="DIPEPTIDASE"/>
    <property type="match status" value="1"/>
</dbReference>